<name>A0A6N9TPM0_DISTH</name>
<dbReference type="EMBL" id="JAAGRR010000107">
    <property type="protein sequence ID" value="NDY42988.1"/>
    <property type="molecule type" value="Genomic_DNA"/>
</dbReference>
<keyword evidence="2" id="KW-1185">Reference proteome</keyword>
<reference evidence="1 2" key="1">
    <citation type="submission" date="2020-02" db="EMBL/GenBank/DDBJ databases">
        <title>Comparative genomics of sulfur disproportionating microorganisms.</title>
        <authorList>
            <person name="Ward L.M."/>
            <person name="Bertran E."/>
            <person name="Johnston D.T."/>
        </authorList>
    </citation>
    <scope>NUCLEOTIDE SEQUENCE [LARGE SCALE GENOMIC DNA]</scope>
    <source>
        <strain evidence="1 2">DSM 100025</strain>
    </source>
</reference>
<evidence type="ECO:0000313" key="2">
    <source>
        <dbReference type="Proteomes" id="UP000469346"/>
    </source>
</evidence>
<accession>A0A6N9TPM0</accession>
<evidence type="ECO:0000313" key="1">
    <source>
        <dbReference type="EMBL" id="NDY42988.1"/>
    </source>
</evidence>
<proteinExistence type="predicted"/>
<dbReference type="RefSeq" id="WP_163299109.1">
    <property type="nucleotide sequence ID" value="NZ_JAAGRR010000107.1"/>
</dbReference>
<sequence length="81" mass="8882">MTEDRRFTCAMCGYTASGQFTGDICPQCHQTYWKCAKCHFLFTAESPPEACPGCGEKCDFLNATCYTPECGGPGHMDPRIG</sequence>
<comment type="caution">
    <text evidence="1">The sequence shown here is derived from an EMBL/GenBank/DDBJ whole genome shotgun (WGS) entry which is preliminary data.</text>
</comment>
<dbReference type="Gene3D" id="2.20.28.10">
    <property type="match status" value="2"/>
</dbReference>
<protein>
    <recommendedName>
        <fullName evidence="3">Rubredoxin-like domain-containing protein</fullName>
    </recommendedName>
</protein>
<evidence type="ECO:0008006" key="3">
    <source>
        <dbReference type="Google" id="ProtNLM"/>
    </source>
</evidence>
<gene>
    <name evidence="1" type="ORF">G3N55_09060</name>
</gene>
<dbReference type="AlphaFoldDB" id="A0A6N9TPM0"/>
<organism evidence="1 2">
    <name type="scientific">Dissulfurirhabdus thermomarina</name>
    <dbReference type="NCBI Taxonomy" id="1765737"/>
    <lineage>
        <taxon>Bacteria</taxon>
        <taxon>Deltaproteobacteria</taxon>
        <taxon>Dissulfurirhabdaceae</taxon>
        <taxon>Dissulfurirhabdus</taxon>
    </lineage>
</organism>
<dbReference type="Proteomes" id="UP000469346">
    <property type="component" value="Unassembled WGS sequence"/>
</dbReference>